<evidence type="ECO:0000313" key="1">
    <source>
        <dbReference type="EMBL" id="CAG8768217.1"/>
    </source>
</evidence>
<feature type="non-terminal residue" evidence="1">
    <location>
        <position position="77"/>
    </location>
</feature>
<keyword evidence="2" id="KW-1185">Reference proteome</keyword>
<gene>
    <name evidence="1" type="ORF">RPERSI_LOCUS16073</name>
</gene>
<reference evidence="1" key="1">
    <citation type="submission" date="2021-06" db="EMBL/GenBank/DDBJ databases">
        <authorList>
            <person name="Kallberg Y."/>
            <person name="Tangrot J."/>
            <person name="Rosling A."/>
        </authorList>
    </citation>
    <scope>NUCLEOTIDE SEQUENCE</scope>
    <source>
        <strain evidence="1">MA461A</strain>
    </source>
</reference>
<comment type="caution">
    <text evidence="1">The sequence shown here is derived from an EMBL/GenBank/DDBJ whole genome shotgun (WGS) entry which is preliminary data.</text>
</comment>
<dbReference type="Proteomes" id="UP000789920">
    <property type="component" value="Unassembled WGS sequence"/>
</dbReference>
<feature type="non-terminal residue" evidence="1">
    <location>
        <position position="1"/>
    </location>
</feature>
<organism evidence="1 2">
    <name type="scientific">Racocetra persica</name>
    <dbReference type="NCBI Taxonomy" id="160502"/>
    <lineage>
        <taxon>Eukaryota</taxon>
        <taxon>Fungi</taxon>
        <taxon>Fungi incertae sedis</taxon>
        <taxon>Mucoromycota</taxon>
        <taxon>Glomeromycotina</taxon>
        <taxon>Glomeromycetes</taxon>
        <taxon>Diversisporales</taxon>
        <taxon>Gigasporaceae</taxon>
        <taxon>Racocetra</taxon>
    </lineage>
</organism>
<sequence>FTDGEGTYNIGYSNRNRKRVELDRGRFTEIVGDDGLVEPGQHYQDGARSESVPVNTESWINISEKNKPVEYEALKYS</sequence>
<evidence type="ECO:0000313" key="2">
    <source>
        <dbReference type="Proteomes" id="UP000789920"/>
    </source>
</evidence>
<name>A0ACA9QXF4_9GLOM</name>
<protein>
    <submittedName>
        <fullName evidence="1">34676_t:CDS:1</fullName>
    </submittedName>
</protein>
<dbReference type="EMBL" id="CAJVQC010039308">
    <property type="protein sequence ID" value="CAG8768217.1"/>
    <property type="molecule type" value="Genomic_DNA"/>
</dbReference>
<proteinExistence type="predicted"/>
<accession>A0ACA9QXF4</accession>